<name>A0A087E438_9BIFI</name>
<dbReference type="Proteomes" id="UP000029003">
    <property type="component" value="Unassembled WGS sequence"/>
</dbReference>
<accession>A0A087E438</accession>
<sequence length="64" mass="6652">MSNQTHEKGASAISFAGDVLAGHGIISEYSHDLLHAAQEAKRVSGDTAVLGYTGMGSLKHALED</sequence>
<dbReference type="RefSeq" id="WP_029576301.1">
    <property type="nucleotide sequence ID" value="NZ_JGZT01000006.1"/>
</dbReference>
<evidence type="ECO:0000313" key="1">
    <source>
        <dbReference type="EMBL" id="KFJ02539.1"/>
    </source>
</evidence>
<dbReference type="AlphaFoldDB" id="A0A087E438"/>
<reference evidence="1 2" key="1">
    <citation type="submission" date="2014-03" db="EMBL/GenBank/DDBJ databases">
        <title>Genomics of Bifidobacteria.</title>
        <authorList>
            <person name="Ventura M."/>
            <person name="Milani C."/>
            <person name="Lugli G.A."/>
        </authorList>
    </citation>
    <scope>NUCLEOTIDE SEQUENCE [LARGE SCALE GENOMIC DNA]</scope>
    <source>
        <strain evidence="1 2">LMG 21395</strain>
    </source>
</reference>
<protein>
    <submittedName>
        <fullName evidence="1">Uncharacterized protein</fullName>
    </submittedName>
</protein>
<proteinExistence type="predicted"/>
<dbReference type="EMBL" id="JGZT01000006">
    <property type="protein sequence ID" value="KFJ02539.1"/>
    <property type="molecule type" value="Genomic_DNA"/>
</dbReference>
<gene>
    <name evidence="1" type="ORF">THER5_1000</name>
</gene>
<comment type="caution">
    <text evidence="1">The sequence shown here is derived from an EMBL/GenBank/DDBJ whole genome shotgun (WGS) entry which is preliminary data.</text>
</comment>
<organism evidence="1 2">
    <name type="scientific">Bifidobacterium thermacidophilum subsp. thermacidophilum</name>
    <dbReference type="NCBI Taxonomy" id="79262"/>
    <lineage>
        <taxon>Bacteria</taxon>
        <taxon>Bacillati</taxon>
        <taxon>Actinomycetota</taxon>
        <taxon>Actinomycetes</taxon>
        <taxon>Bifidobacteriales</taxon>
        <taxon>Bifidobacteriaceae</taxon>
        <taxon>Bifidobacterium</taxon>
    </lineage>
</organism>
<evidence type="ECO:0000313" key="2">
    <source>
        <dbReference type="Proteomes" id="UP000029003"/>
    </source>
</evidence>